<keyword evidence="1" id="KW-0472">Membrane</keyword>
<dbReference type="CDD" id="cd16021">
    <property type="entry name" value="ALP_like"/>
    <property type="match status" value="1"/>
</dbReference>
<dbReference type="Gene3D" id="3.40.720.10">
    <property type="entry name" value="Alkaline Phosphatase, subunit A"/>
    <property type="match status" value="1"/>
</dbReference>
<evidence type="ECO:0000256" key="1">
    <source>
        <dbReference type="SAM" id="Phobius"/>
    </source>
</evidence>
<dbReference type="SUPFAM" id="SSF53649">
    <property type="entry name" value="Alkaline phosphatase-like"/>
    <property type="match status" value="1"/>
</dbReference>
<feature type="transmembrane region" description="Helical" evidence="1">
    <location>
        <begin position="21"/>
        <end position="42"/>
    </location>
</feature>
<name>A0A6M2DTD5_XENCH</name>
<protein>
    <submittedName>
        <fullName evidence="2">Uncharacterized protein</fullName>
    </submittedName>
</protein>
<proteinExistence type="predicted"/>
<reference evidence="2" key="1">
    <citation type="submission" date="2020-03" db="EMBL/GenBank/DDBJ databases">
        <title>Transcriptomic Profiling of the Digestive Tract of the Rat Flea, Xenopsylla cheopis, Following Blood Feeding and Infection with Yersinia pestis.</title>
        <authorList>
            <person name="Bland D.M."/>
            <person name="Martens C.A."/>
            <person name="Virtaneva K."/>
            <person name="Kanakabandi K."/>
            <person name="Long D."/>
            <person name="Rosenke R."/>
            <person name="Saturday G.A."/>
            <person name="Hoyt F.H."/>
            <person name="Bruno D.P."/>
            <person name="Ribeiro J.M.C."/>
            <person name="Hinnebusch J."/>
        </authorList>
    </citation>
    <scope>NUCLEOTIDE SEQUENCE</scope>
</reference>
<dbReference type="AlphaFoldDB" id="A0A6M2DTD5"/>
<sequence length="654" mass="75035">MRATAHESCGAKKESMNRSGVGVRPLIWLGLFAVISLLYISAAQSPTPIQNLFYDNKFLPKLGKEYIIRNWKGCSIPEFDPFDKSTRHVFHSVRKPVCSSKPPVTEIRKNKHSGEPEIFIDKNVAKKHYNAADKFTCCYNKIFRHSKQRDQSTTKSKCYPINHNTTLSNSTEFILVSCQNIKKGYRKPKVWYKNAHALIPDKESVLRRFSKTRASHLHPPISVLLISIDSISRLNLMRSMPKTTRHLHDHGWLELRGYNKIGDNTYPNIMAILAGMHPSKSYNACKPTTLHGLDNCWFIWKNFSNAGYVTAYGEDYPSISTFNYRKKGFYNQPTDYYLRPFILAIKSNIRSPNEEFCSGPVPAGRRIYDYALDFATKFRDDPSFGLFWMNTFSHNEVNMPSTMDGETMTFLTKLQKRGVLDSSIVFFFSDHGIRFGKSRQLFTGFYEERLPFFFAWFPTWFRDRYPYLVESFSENSNRLTTPYDFHNTLLHILSLANGSKAGPSSGTRGCSKSHSLLKPMAADRTCADACIDPHWCTCGELIEFNANTTSLKKMALAAVDHLNDVELRNQTKCSRLTLHRVLVARTLKGVNSQAHQNVIVFETNPGQARFEATISKDKKNKFIVHDQISRLNTYEGQSNCVVHDKLRKYCYCIK</sequence>
<dbReference type="GO" id="GO:0005615">
    <property type="term" value="C:extracellular space"/>
    <property type="evidence" value="ECO:0007669"/>
    <property type="project" value="TreeGrafter"/>
</dbReference>
<keyword evidence="1" id="KW-1133">Transmembrane helix</keyword>
<dbReference type="Pfam" id="PF02995">
    <property type="entry name" value="DUF229"/>
    <property type="match status" value="1"/>
</dbReference>
<accession>A0A6M2DTD5</accession>
<dbReference type="InterPro" id="IPR017850">
    <property type="entry name" value="Alkaline_phosphatase_core_sf"/>
</dbReference>
<evidence type="ECO:0000313" key="2">
    <source>
        <dbReference type="EMBL" id="NOV49402.1"/>
    </source>
</evidence>
<dbReference type="FunFam" id="3.40.720.10:FF:000017">
    <property type="entry name" value="Predicted protein"/>
    <property type="match status" value="1"/>
</dbReference>
<dbReference type="PANTHER" id="PTHR10974:SF9">
    <property type="entry name" value="DUF229 DOMAIN CONTAINING PROTEIN-RELATED"/>
    <property type="match status" value="1"/>
</dbReference>
<dbReference type="PANTHER" id="PTHR10974">
    <property type="entry name" value="FI08016P-RELATED"/>
    <property type="match status" value="1"/>
</dbReference>
<organism evidence="2">
    <name type="scientific">Xenopsylla cheopis</name>
    <name type="common">Oriental rat flea</name>
    <name type="synonym">Pulex cheopis</name>
    <dbReference type="NCBI Taxonomy" id="163159"/>
    <lineage>
        <taxon>Eukaryota</taxon>
        <taxon>Metazoa</taxon>
        <taxon>Ecdysozoa</taxon>
        <taxon>Arthropoda</taxon>
        <taxon>Hexapoda</taxon>
        <taxon>Insecta</taxon>
        <taxon>Pterygota</taxon>
        <taxon>Neoptera</taxon>
        <taxon>Endopterygota</taxon>
        <taxon>Siphonaptera</taxon>
        <taxon>Pulicidae</taxon>
        <taxon>Xenopsyllinae</taxon>
        <taxon>Xenopsylla</taxon>
    </lineage>
</organism>
<dbReference type="EMBL" id="GIIL01005676">
    <property type="protein sequence ID" value="NOV49402.1"/>
    <property type="molecule type" value="Transcribed_RNA"/>
</dbReference>
<keyword evidence="1" id="KW-0812">Transmembrane</keyword>
<dbReference type="InterPro" id="IPR004245">
    <property type="entry name" value="DUF229"/>
</dbReference>